<feature type="transmembrane region" description="Helical" evidence="1">
    <location>
        <begin position="6"/>
        <end position="27"/>
    </location>
</feature>
<dbReference type="AlphaFoldDB" id="A0A2M6WH08"/>
<protein>
    <submittedName>
        <fullName evidence="2">Uncharacterized protein</fullName>
    </submittedName>
</protein>
<keyword evidence="1" id="KW-0472">Membrane</keyword>
<reference evidence="3" key="1">
    <citation type="submission" date="2017-09" db="EMBL/GenBank/DDBJ databases">
        <title>Depth-based differentiation of microbial function through sediment-hosted aquifers and enrichment of novel symbionts in the deep terrestrial subsurface.</title>
        <authorList>
            <person name="Probst A.J."/>
            <person name="Ladd B."/>
            <person name="Jarett J.K."/>
            <person name="Geller-Mcgrath D.E."/>
            <person name="Sieber C.M.K."/>
            <person name="Emerson J.B."/>
            <person name="Anantharaman K."/>
            <person name="Thomas B.C."/>
            <person name="Malmstrom R."/>
            <person name="Stieglmeier M."/>
            <person name="Klingl A."/>
            <person name="Woyke T."/>
            <person name="Ryan C.M."/>
            <person name="Banfield J.F."/>
        </authorList>
    </citation>
    <scope>NUCLEOTIDE SEQUENCE [LARGE SCALE GENOMIC DNA]</scope>
</reference>
<gene>
    <name evidence="2" type="ORF">COU08_04420</name>
</gene>
<proteinExistence type="predicted"/>
<feature type="transmembrane region" description="Helical" evidence="1">
    <location>
        <begin position="76"/>
        <end position="96"/>
    </location>
</feature>
<organism evidence="2 3">
    <name type="scientific">Candidatus Harrisonbacteria bacterium CG10_big_fil_rev_8_21_14_0_10_42_17</name>
    <dbReference type="NCBI Taxonomy" id="1974584"/>
    <lineage>
        <taxon>Bacteria</taxon>
        <taxon>Candidatus Harrisoniibacteriota</taxon>
    </lineage>
</organism>
<evidence type="ECO:0000313" key="2">
    <source>
        <dbReference type="EMBL" id="PIT92070.1"/>
    </source>
</evidence>
<accession>A0A2M6WH08</accession>
<evidence type="ECO:0000313" key="3">
    <source>
        <dbReference type="Proteomes" id="UP000228635"/>
    </source>
</evidence>
<comment type="caution">
    <text evidence="2">The sequence shown here is derived from an EMBL/GenBank/DDBJ whole genome shotgun (WGS) entry which is preliminary data.</text>
</comment>
<evidence type="ECO:0000256" key="1">
    <source>
        <dbReference type="SAM" id="Phobius"/>
    </source>
</evidence>
<feature type="transmembrane region" description="Helical" evidence="1">
    <location>
        <begin position="36"/>
        <end position="56"/>
    </location>
</feature>
<keyword evidence="1" id="KW-0812">Transmembrane</keyword>
<keyword evidence="1" id="KW-1133">Transmembrane helix</keyword>
<sequence>MSKNPFVNAVSASLYIVLIVFLMRFVLMPSNAPENILIPIMMLSLFVLSVAMMGSFFVCQPLRLYLDGEKKRAVDLFWKTIGVFAIITLLIIIVFLTA</sequence>
<name>A0A2M6WH08_9BACT</name>
<dbReference type="Proteomes" id="UP000228635">
    <property type="component" value="Unassembled WGS sequence"/>
</dbReference>
<dbReference type="EMBL" id="PFBA01000035">
    <property type="protein sequence ID" value="PIT92070.1"/>
    <property type="molecule type" value="Genomic_DNA"/>
</dbReference>